<dbReference type="Proteomes" id="UP000735302">
    <property type="component" value="Unassembled WGS sequence"/>
</dbReference>
<dbReference type="EMBL" id="BLXT01007673">
    <property type="protein sequence ID" value="GFO41256.1"/>
    <property type="molecule type" value="Genomic_DNA"/>
</dbReference>
<evidence type="ECO:0000313" key="3">
    <source>
        <dbReference type="Proteomes" id="UP000735302"/>
    </source>
</evidence>
<feature type="compositionally biased region" description="Low complexity" evidence="1">
    <location>
        <begin position="26"/>
        <end position="37"/>
    </location>
</feature>
<evidence type="ECO:0000256" key="1">
    <source>
        <dbReference type="SAM" id="MobiDB-lite"/>
    </source>
</evidence>
<name>A0AAV4DB09_9GAST</name>
<dbReference type="AlphaFoldDB" id="A0AAV4DB09"/>
<comment type="caution">
    <text evidence="2">The sequence shown here is derived from an EMBL/GenBank/DDBJ whole genome shotgun (WGS) entry which is preliminary data.</text>
</comment>
<keyword evidence="3" id="KW-1185">Reference proteome</keyword>
<gene>
    <name evidence="2" type="ORF">PoB_006776100</name>
</gene>
<reference evidence="2 3" key="1">
    <citation type="journal article" date="2021" name="Elife">
        <title>Chloroplast acquisition without the gene transfer in kleptoplastic sea slugs, Plakobranchus ocellatus.</title>
        <authorList>
            <person name="Maeda T."/>
            <person name="Takahashi S."/>
            <person name="Yoshida T."/>
            <person name="Shimamura S."/>
            <person name="Takaki Y."/>
            <person name="Nagai Y."/>
            <person name="Toyoda A."/>
            <person name="Suzuki Y."/>
            <person name="Arimoto A."/>
            <person name="Ishii H."/>
            <person name="Satoh N."/>
            <person name="Nishiyama T."/>
            <person name="Hasebe M."/>
            <person name="Maruyama T."/>
            <person name="Minagawa J."/>
            <person name="Obokata J."/>
            <person name="Shigenobu S."/>
        </authorList>
    </citation>
    <scope>NUCLEOTIDE SEQUENCE [LARGE SCALE GENOMIC DNA]</scope>
</reference>
<accession>A0AAV4DB09</accession>
<feature type="region of interest" description="Disordered" evidence="1">
    <location>
        <begin position="1"/>
        <end position="55"/>
    </location>
</feature>
<sequence length="172" mass="19449">MKEPLLTDAPISESHDSNSTSGRPTSLRSMLPSNSSSEPHTKAECINQQSQETEQRLTIDSKFMHAKIQDISGKKIKCSSTGCIKSKDRTMLMEKKEIFNRWSEYVEDLFKDDRSKKPKIKKNIEGPTIFKEEVEAALKKMKNGKGIRPDYTPVEIIKALDNIGIDSDKKTS</sequence>
<evidence type="ECO:0000313" key="2">
    <source>
        <dbReference type="EMBL" id="GFO41256.1"/>
    </source>
</evidence>
<organism evidence="2 3">
    <name type="scientific">Plakobranchus ocellatus</name>
    <dbReference type="NCBI Taxonomy" id="259542"/>
    <lineage>
        <taxon>Eukaryota</taxon>
        <taxon>Metazoa</taxon>
        <taxon>Spiralia</taxon>
        <taxon>Lophotrochozoa</taxon>
        <taxon>Mollusca</taxon>
        <taxon>Gastropoda</taxon>
        <taxon>Heterobranchia</taxon>
        <taxon>Euthyneura</taxon>
        <taxon>Panpulmonata</taxon>
        <taxon>Sacoglossa</taxon>
        <taxon>Placobranchoidea</taxon>
        <taxon>Plakobranchidae</taxon>
        <taxon>Plakobranchus</taxon>
    </lineage>
</organism>
<protein>
    <submittedName>
        <fullName evidence="2">Uncharacterized protein</fullName>
    </submittedName>
</protein>
<proteinExistence type="predicted"/>